<feature type="domain" description="Nudix hydrolase" evidence="1">
    <location>
        <begin position="109"/>
        <end position="252"/>
    </location>
</feature>
<dbReference type="CDD" id="cd03670">
    <property type="entry name" value="NUDIX_ADPRase_Nudt9"/>
    <property type="match status" value="1"/>
</dbReference>
<organism evidence="2 3">
    <name type="scientific">Diploscapter pachys</name>
    <dbReference type="NCBI Taxonomy" id="2018661"/>
    <lineage>
        <taxon>Eukaryota</taxon>
        <taxon>Metazoa</taxon>
        <taxon>Ecdysozoa</taxon>
        <taxon>Nematoda</taxon>
        <taxon>Chromadorea</taxon>
        <taxon>Rhabditida</taxon>
        <taxon>Rhabditina</taxon>
        <taxon>Rhabditomorpha</taxon>
        <taxon>Rhabditoidea</taxon>
        <taxon>Rhabditidae</taxon>
        <taxon>Diploscapter</taxon>
    </lineage>
</organism>
<dbReference type="GO" id="GO:0047631">
    <property type="term" value="F:ADP-ribose diphosphatase activity"/>
    <property type="evidence" value="ECO:0007669"/>
    <property type="project" value="InterPro"/>
</dbReference>
<dbReference type="PROSITE" id="PS51462">
    <property type="entry name" value="NUDIX"/>
    <property type="match status" value="1"/>
</dbReference>
<dbReference type="EMBL" id="LIAE01008806">
    <property type="protein sequence ID" value="PAV72361.1"/>
    <property type="molecule type" value="Genomic_DNA"/>
</dbReference>
<dbReference type="Pfam" id="PF00293">
    <property type="entry name" value="NUDIX"/>
    <property type="match status" value="1"/>
</dbReference>
<dbReference type="PANTHER" id="PTHR13030:SF8">
    <property type="entry name" value="ADP-RIBOSE PYROPHOSPHATASE, MITOCHONDRIAL"/>
    <property type="match status" value="1"/>
</dbReference>
<dbReference type="PANTHER" id="PTHR13030">
    <property type="entry name" value="NUDIX HYDROLASE"/>
    <property type="match status" value="1"/>
</dbReference>
<name>A0A2A2KEH8_9BILA</name>
<dbReference type="OrthoDB" id="9972248at2759"/>
<comment type="caution">
    <text evidence="2">The sequence shown here is derived from an EMBL/GenBank/DDBJ whole genome shotgun (WGS) entry which is preliminary data.</text>
</comment>
<reference evidence="2 3" key="1">
    <citation type="journal article" date="2017" name="Curr. Biol.">
        <title>Genome architecture and evolution of a unichromosomal asexual nematode.</title>
        <authorList>
            <person name="Fradin H."/>
            <person name="Zegar C."/>
            <person name="Gutwein M."/>
            <person name="Lucas J."/>
            <person name="Kovtun M."/>
            <person name="Corcoran D."/>
            <person name="Baugh L.R."/>
            <person name="Kiontke K."/>
            <person name="Gunsalus K."/>
            <person name="Fitch D.H."/>
            <person name="Piano F."/>
        </authorList>
    </citation>
    <scope>NUCLEOTIDE SEQUENCE [LARGE SCALE GENOMIC DNA]</scope>
    <source>
        <strain evidence="2">PF1309</strain>
    </source>
</reference>
<dbReference type="STRING" id="2018661.A0A2A2KEH8"/>
<evidence type="ECO:0000313" key="3">
    <source>
        <dbReference type="Proteomes" id="UP000218231"/>
    </source>
</evidence>
<dbReference type="Pfam" id="PF25969">
    <property type="entry name" value="NUDT9_N"/>
    <property type="match status" value="1"/>
</dbReference>
<dbReference type="InterPro" id="IPR039989">
    <property type="entry name" value="NUDT9"/>
</dbReference>
<evidence type="ECO:0000259" key="1">
    <source>
        <dbReference type="PROSITE" id="PS51462"/>
    </source>
</evidence>
<evidence type="ECO:0000313" key="2">
    <source>
        <dbReference type="EMBL" id="PAV72361.1"/>
    </source>
</evidence>
<proteinExistence type="predicted"/>
<dbReference type="AlphaFoldDB" id="A0A2A2KEH8"/>
<gene>
    <name evidence="2" type="ORF">WR25_17021</name>
</gene>
<dbReference type="Gene3D" id="3.90.79.10">
    <property type="entry name" value="Nucleoside Triphosphate Pyrophosphohydrolase"/>
    <property type="match status" value="1"/>
</dbReference>
<dbReference type="SUPFAM" id="SSF55811">
    <property type="entry name" value="Nudix"/>
    <property type="match status" value="1"/>
</dbReference>
<accession>A0A2A2KEH8</accession>
<dbReference type="InterPro" id="IPR000086">
    <property type="entry name" value="NUDIX_hydrolase_dom"/>
</dbReference>
<dbReference type="InterPro" id="IPR015797">
    <property type="entry name" value="NUDIX_hydrolase-like_dom_sf"/>
</dbReference>
<dbReference type="FunFam" id="3.90.79.10:FF:000110">
    <property type="entry name" value="Putative nudix hydrolase 6"/>
    <property type="match status" value="1"/>
</dbReference>
<sequence length="255" mass="28930">MATIHEKCRATDIPYLRSTVYRLFVPADKVSWNVPWPEYAPPDYTDKNLQGRPYADPEDPKSIEFNQIDGKINRKSHNCTYDIGKDGRPLNPQGRTGFMGRGVLGRWGPNHAADPLVTRVKNGKLQFVAIKRGDTGNWALPGGMVDAGEEISETVKREFREEAMDGVVDHSKVEDLWRHGKTIYKGYVDDPRNTDNAWMETVIVNFHDKDNLLDSIKLSAGDDAKDLRWMDADSAEALYASHKDFVDLFKKQFEG</sequence>
<protein>
    <recommendedName>
        <fullName evidence="1">Nudix hydrolase domain-containing protein</fullName>
    </recommendedName>
</protein>
<keyword evidence="3" id="KW-1185">Reference proteome</keyword>
<dbReference type="Proteomes" id="UP000218231">
    <property type="component" value="Unassembled WGS sequence"/>
</dbReference>